<dbReference type="KEGG" id="ftj:FTUN_0652"/>
<feature type="transmembrane region" description="Helical" evidence="1">
    <location>
        <begin position="143"/>
        <end position="166"/>
    </location>
</feature>
<dbReference type="EMBL" id="CP053452">
    <property type="protein sequence ID" value="QJW93147.1"/>
    <property type="molecule type" value="Genomic_DNA"/>
</dbReference>
<gene>
    <name evidence="2" type="ORF">FTUN_0652</name>
</gene>
<keyword evidence="1" id="KW-0472">Membrane</keyword>
<name>A0A6M5YGJ9_9BACT</name>
<dbReference type="AlphaFoldDB" id="A0A6M5YGJ9"/>
<evidence type="ECO:0008006" key="4">
    <source>
        <dbReference type="Google" id="ProtNLM"/>
    </source>
</evidence>
<evidence type="ECO:0000313" key="3">
    <source>
        <dbReference type="Proteomes" id="UP000503447"/>
    </source>
</evidence>
<reference evidence="3" key="1">
    <citation type="submission" date="2020-05" db="EMBL/GenBank/DDBJ databases">
        <title>Frigoriglobus tundricola gen. nov., sp. nov., a psychrotolerant cellulolytic planctomycete of the family Gemmataceae with two divergent copies of 16S rRNA gene.</title>
        <authorList>
            <person name="Kulichevskaya I.S."/>
            <person name="Ivanova A.A."/>
            <person name="Naumoff D.G."/>
            <person name="Beletsky A.V."/>
            <person name="Rijpstra W.I.C."/>
            <person name="Sinninghe Damste J.S."/>
            <person name="Mardanov A.V."/>
            <person name="Ravin N.V."/>
            <person name="Dedysh S.N."/>
        </authorList>
    </citation>
    <scope>NUCLEOTIDE SEQUENCE [LARGE SCALE GENOMIC DNA]</scope>
    <source>
        <strain evidence="3">PL17</strain>
    </source>
</reference>
<evidence type="ECO:0000313" key="2">
    <source>
        <dbReference type="EMBL" id="QJW93147.1"/>
    </source>
</evidence>
<organism evidence="2 3">
    <name type="scientific">Frigoriglobus tundricola</name>
    <dbReference type="NCBI Taxonomy" id="2774151"/>
    <lineage>
        <taxon>Bacteria</taxon>
        <taxon>Pseudomonadati</taxon>
        <taxon>Planctomycetota</taxon>
        <taxon>Planctomycetia</taxon>
        <taxon>Gemmatales</taxon>
        <taxon>Gemmataceae</taxon>
        <taxon>Frigoriglobus</taxon>
    </lineage>
</organism>
<protein>
    <recommendedName>
        <fullName evidence="4">Yip1 domain-containing protein</fullName>
    </recommendedName>
</protein>
<feature type="transmembrane region" description="Helical" evidence="1">
    <location>
        <begin position="95"/>
        <end position="112"/>
    </location>
</feature>
<keyword evidence="3" id="KW-1185">Reference proteome</keyword>
<evidence type="ECO:0000256" key="1">
    <source>
        <dbReference type="SAM" id="Phobius"/>
    </source>
</evidence>
<keyword evidence="1" id="KW-1133">Transmembrane helix</keyword>
<proteinExistence type="predicted"/>
<keyword evidence="1" id="KW-0812">Transmembrane</keyword>
<feature type="transmembrane region" description="Helical" evidence="1">
    <location>
        <begin position="53"/>
        <end position="74"/>
    </location>
</feature>
<dbReference type="Proteomes" id="UP000503447">
    <property type="component" value="Chromosome"/>
</dbReference>
<accession>A0A6M5YGJ9</accession>
<sequence length="167" mass="17714">MRSGNGKPAGHGARLRAGASARAVFSSLSVVRRYFDPPPHLSHLFCQHPEPEWTVVILVALVIFVFLAWATWAVSVACYTSTFTDSADLTADPNYATVSGWAVAAVVVTSFVPFPFGYFAALVAWGVAVYGCLNLSGARATALFAYLAGWSVVTRLVVLGVLSATAK</sequence>